<keyword evidence="1" id="KW-0067">ATP-binding</keyword>
<keyword evidence="1" id="KW-0347">Helicase</keyword>
<sequence>MANDTQSTCKSRDDESNSSKKKPVIGKRSSTPGSAVVDTSGLRRSTRETPSRKQISSSPSTTRKSERIEKRTPTTTPLKRKLEIVEKKRMPSPLRRSDRGKKHLSWSSSGSKKSEKGSASSDVKRKKLKREKSVKQLTLGAREMSRREKRDPKPVGVNKKRMDARTYKSLFKHRRRRDIAPDFDEEMEKQDKLSQVDSSDCEGSVSKQVDDKEDGGDECSESMGKLLREGGIEEACEAGAEGSHPRLNIVDAEALGNHGEVALSCSSQKHSSMEEPHEPSEGNDLYASKNGAGVEEALDDAKMVQVYCSAVEKLRTPELAGSAGMGRSLDGVIDEQTGDRVASKRKRHTVEMDCKASTSANKANCKSNADAVSLPSSECKSDNFDGTCVTCSKRLRVDYDSSMQELCFCNQTINKDLCGTSIAKVGEPEAFVRGSIDKNDGTAHRKKSLLDAQIDGHENICVICKLGGKLLCCDGKGCSRSYHLQCLDPPLDDVPPGDWHCSSCVKKKIESGVYSVSEGVESIWDAREVKVQDIEGLQKQKQYFVKYKGLAHFHNHWVPETQLLLEAPLLVSKFNRKNQVMNWREEWRVPHRFLKKRLLTSPKQQDDHHSEHAGDSSNCHNEWLVKWCGLDYEHATWELENASFLHSPQAQNLIREYENRHQRAKEAASFAIVDKTKKRSLSKLSKLLAGVPNGNCNHLSAVSKLHEYWFNGQNAVVIDDQERVIEVILFILSLVSDVTQPFLIITNSCALSLWEAEFSRLSSSTNVVVYSGNKDSRRIIRTFEFYEEGGCIMFQVLLSTVEAIVEDLEVINCFRWEGIIVDECQHTGISKHFGQIKMLTTEIRVLLYNGRVKDGIAEHLNLLSLLDSPSDSDSNNGLQTDLNDNLDKLRERLKRFVAYGCNPESPKFIEYWVPFCYPMSNLSSICCDHPYIADPLLRGVLAKGLSEVEFMDVGIKASGKLRLLDTILSEIKNRGVRVVILFQLISGSGRDSIGDILEDFIRQRFGKDSYERVDHGGVLLSKKYAAMNKFNDKGSERFVFLLENRACLPSIKLSSVDAIVIFDSDLNPTNDLRALHKISIVSSSEPIKIFRLYSCCTVEEKLLDLATHDVTLDSNLQSISRSTSHMLLMWGASYLFNKLEEFHDSNTSTTGANASSESLVKDVAKEFLALVCQHCESTYTNNSCIIKVRYGGTAYSKNGSLLGESLLGELKTQLTDGEPHVFWAKLLEGRCPQWRYSSGQSQRNRKRVHYFNDSPKKPEVKTDEVGKKRKKVVNNSADPASLSPRLKEGELLRDKGGGSEVAADNGSQFLPRSTGCVTRTLSTNNHASTSPFPSNVVSSLSKVQMVESEEGIRLHDVQQKLNVLLKLEISKLSEILQLSEDVKDMVGKFLEYVVSNHHVNREPATILQAFQISLCWIAASLLKHKVDKKESLALARQHLNFGCTDEEANNVHSKLRLLKKMFLRHVDNFKELESPKDSISATEDIMKELPDARMSQSVAPSQQNVKVEIEERSENCELAEDRLLSQKKHGAKHKLEKKELSKSMKRMQKKCDKRMIKLNQKQHEEIQEFYRIFEEENIQLQKEHKLETALVRSIHSNIAAIQDECSHLSTSTGMHDGDAPATGSRSVLQQVEVSTLHPTDDRTTDQTNHRTLVIEQAEQLQLSASTDSPVDHNQPESHTASGVQLPVEGHNASQSVEAAQQFEGSAVPSNRAVMQPGANLAPLLPLHAIDVPPHQNQPDSHLAVGNDHQPSSEWCTAFQNAGASSQLLEDTAGVPNQVIPGTQLEMHPPIDTPLGGFGTHLPLRNAHQMASRIQNQPLYADPLQNELERLRKETDQAIKAHEDTKLRLKSDCDKEIEEIVAEIRRKFEAKLQDAEASFLLKKKELDANHGKVLMNKILAEAFRSKCLDLRPSGVLGIQQVVPSSFLQHLQLLASQTAPRPSPVTGSASTVPAAVSQQTTAPLPQVVHHSSALFSSMPTRPPHIVPITPPTGNSQVVGEIRAPAPHLLPFRPSSSMSATSIPSLPRGLPSQHAQRNLPTISPLVLPVLPRPPTPPPTPPPPPQHEISGRLPSLQNSSPPVAGMVVDIDSQPCEHPPNALPPLPNLGLKFGSLDLSQFGAPGSEGVSGRVNLAATSGVVTDVVCVSDDDD</sequence>
<name>A0ACC0FPQ7_9ERIC</name>
<dbReference type="EMBL" id="CM045770">
    <property type="protein sequence ID" value="KAI7990761.1"/>
    <property type="molecule type" value="Genomic_DNA"/>
</dbReference>
<protein>
    <submittedName>
        <fullName evidence="1">Helicase protein MOM1</fullName>
    </submittedName>
</protein>
<comment type="caution">
    <text evidence="1">The sequence shown here is derived from an EMBL/GenBank/DDBJ whole genome shotgun (WGS) entry which is preliminary data.</text>
</comment>
<accession>A0ACC0FPQ7</accession>
<dbReference type="Proteomes" id="UP001060215">
    <property type="component" value="Chromosome 13"/>
</dbReference>
<organism evidence="1 2">
    <name type="scientific">Camellia lanceoleosa</name>
    <dbReference type="NCBI Taxonomy" id="1840588"/>
    <lineage>
        <taxon>Eukaryota</taxon>
        <taxon>Viridiplantae</taxon>
        <taxon>Streptophyta</taxon>
        <taxon>Embryophyta</taxon>
        <taxon>Tracheophyta</taxon>
        <taxon>Spermatophyta</taxon>
        <taxon>Magnoliopsida</taxon>
        <taxon>eudicotyledons</taxon>
        <taxon>Gunneridae</taxon>
        <taxon>Pentapetalae</taxon>
        <taxon>asterids</taxon>
        <taxon>Ericales</taxon>
        <taxon>Theaceae</taxon>
        <taxon>Camellia</taxon>
    </lineage>
</organism>
<keyword evidence="1" id="KW-0547">Nucleotide-binding</keyword>
<keyword evidence="1" id="KW-0378">Hydrolase</keyword>
<gene>
    <name evidence="1" type="ORF">LOK49_LG12G01827</name>
</gene>
<reference evidence="1 2" key="1">
    <citation type="journal article" date="2022" name="Plant J.">
        <title>Chromosome-level genome of Camellia lanceoleosa provides a valuable resource for understanding genome evolution and self-incompatibility.</title>
        <authorList>
            <person name="Gong W."/>
            <person name="Xiao S."/>
            <person name="Wang L."/>
            <person name="Liao Z."/>
            <person name="Chang Y."/>
            <person name="Mo W."/>
            <person name="Hu G."/>
            <person name="Li W."/>
            <person name="Zhao G."/>
            <person name="Zhu H."/>
            <person name="Hu X."/>
            <person name="Ji K."/>
            <person name="Xiang X."/>
            <person name="Song Q."/>
            <person name="Yuan D."/>
            <person name="Jin S."/>
            <person name="Zhang L."/>
        </authorList>
    </citation>
    <scope>NUCLEOTIDE SEQUENCE [LARGE SCALE GENOMIC DNA]</scope>
    <source>
        <strain evidence="1">SQ_2022a</strain>
    </source>
</reference>
<evidence type="ECO:0000313" key="2">
    <source>
        <dbReference type="Proteomes" id="UP001060215"/>
    </source>
</evidence>
<keyword evidence="2" id="KW-1185">Reference proteome</keyword>
<proteinExistence type="predicted"/>
<evidence type="ECO:0000313" key="1">
    <source>
        <dbReference type="EMBL" id="KAI7990761.1"/>
    </source>
</evidence>